<protein>
    <submittedName>
        <fullName evidence="1">WavE lipopolysaccharide synthesis family protein</fullName>
    </submittedName>
</protein>
<gene>
    <name evidence="1" type="ORF">JMA39_19395</name>
</gene>
<evidence type="ECO:0000313" key="1">
    <source>
        <dbReference type="EMBL" id="MBL4915264.1"/>
    </source>
</evidence>
<reference evidence="1 2" key="1">
    <citation type="submission" date="2021-01" db="EMBL/GenBank/DDBJ databases">
        <title>Genome sequence of Shewanella schlegeliana JCM 11561.</title>
        <authorList>
            <person name="Zhang H."/>
            <person name="Li C."/>
        </authorList>
    </citation>
    <scope>NUCLEOTIDE SEQUENCE [LARGE SCALE GENOMIC DNA]</scope>
    <source>
        <strain evidence="1 2">JCM 11561</strain>
    </source>
</reference>
<evidence type="ECO:0000313" key="2">
    <source>
        <dbReference type="Proteomes" id="UP000604898"/>
    </source>
</evidence>
<name>A0ABS1T3I6_9GAMM</name>
<proteinExistence type="predicted"/>
<keyword evidence="2" id="KW-1185">Reference proteome</keyword>
<organism evidence="1 2">
    <name type="scientific">Shewanella schlegeliana</name>
    <dbReference type="NCBI Taxonomy" id="190308"/>
    <lineage>
        <taxon>Bacteria</taxon>
        <taxon>Pseudomonadati</taxon>
        <taxon>Pseudomonadota</taxon>
        <taxon>Gammaproteobacteria</taxon>
        <taxon>Alteromonadales</taxon>
        <taxon>Shewanellaceae</taxon>
        <taxon>Shewanella</taxon>
    </lineage>
</organism>
<accession>A0ABS1T3I6</accession>
<dbReference type="Proteomes" id="UP000604898">
    <property type="component" value="Unassembled WGS sequence"/>
</dbReference>
<dbReference type="EMBL" id="JAESVD010000014">
    <property type="protein sequence ID" value="MBL4915264.1"/>
    <property type="molecule type" value="Genomic_DNA"/>
</dbReference>
<dbReference type="RefSeq" id="WP_202723535.1">
    <property type="nucleotide sequence ID" value="NZ_JAESVD010000014.1"/>
</dbReference>
<sequence>MSIDFKDISVVIQGPVQAYQGRSQEPGITHKCIASIRTHLPGATIILSTWEGQDCHGLNPDILLLNKDPGATIVSYNAKGEPGKLNFNRQIVSSAEGLKQVTTPYAVKIRSDNFLTSNDFVAAQQAFPARNDASKLFTQKVVTNTSYFRRYADGQKIVMLPSDFFHFGLTEDLLKIWDIPLFPDREFDPTKAGSPQYRGAPKVGPHAEQIYCNAWLRKLDSTVPYLQHRHQNSPELLAYWERFIASNLVVLEPEQIGLGLIQRFIPKSKRPNEICHQDWLLLYKQYCDPSIAISKFDIFKTIGWKRMCKLPFSYIKHQLTQIKK</sequence>
<comment type="caution">
    <text evidence="1">The sequence shown here is derived from an EMBL/GenBank/DDBJ whole genome shotgun (WGS) entry which is preliminary data.</text>
</comment>
<dbReference type="InterPro" id="IPR011122">
    <property type="entry name" value="WavE"/>
</dbReference>
<dbReference type="Pfam" id="PF07507">
    <property type="entry name" value="WavE"/>
    <property type="match status" value="1"/>
</dbReference>